<comment type="caution">
    <text evidence="1">The sequence shown here is derived from an EMBL/GenBank/DDBJ whole genome shotgun (WGS) entry which is preliminary data.</text>
</comment>
<dbReference type="Gene3D" id="3.30.1490.300">
    <property type="match status" value="1"/>
</dbReference>
<sequence>MKKNWFLNCFPTPNFLKMPSVGIDISDEYIRFVEIVDDGCNKILGKFGKVPLPEDVVVSGEVKNEEKLVEILKSIKKEHKFNFIRASLTERNSYIFKTTITKKENMSAGEIRGSLGFKMEENVPIKSEETIFDFDVTKINLHDLDIVVSALPKNIVEQFIVVFEKAGLKPLSFEVEAQAVARAVVSSKSNETFMVVDLRRRRAGLSIVKSGVVRFTATLDIDENDLSNAIENYSGASLEEAQKTKKGQGSEKIKKEENFLYSAVAPLTVLKDEINKYLIYWHTHRDNVRGGKILNKVQEIILCGSGGSLRGLDDYLSLSIGLSVEKANVWGNLFSFDDIVPEISFEDSLEYAPSIGLAMRTDERIFLYPPKIR</sequence>
<protein>
    <recommendedName>
        <fullName evidence="3">SHS2 domain-containing protein</fullName>
    </recommendedName>
</protein>
<dbReference type="Pfam" id="PF11104">
    <property type="entry name" value="PilM_2"/>
    <property type="match status" value="1"/>
</dbReference>
<dbReference type="STRING" id="1797582.A2442_00880"/>
<gene>
    <name evidence="1" type="ORF">A2442_00880</name>
</gene>
<organism evidence="1 2">
    <name type="scientific">Candidatus Campbellbacteria bacterium RIFOXYC2_FULL_35_25</name>
    <dbReference type="NCBI Taxonomy" id="1797582"/>
    <lineage>
        <taxon>Bacteria</taxon>
        <taxon>Candidatus Campbelliibacteriota</taxon>
    </lineage>
</organism>
<reference evidence="1 2" key="1">
    <citation type="journal article" date="2016" name="Nat. Commun.">
        <title>Thousands of microbial genomes shed light on interconnected biogeochemical processes in an aquifer system.</title>
        <authorList>
            <person name="Anantharaman K."/>
            <person name="Brown C.T."/>
            <person name="Hug L.A."/>
            <person name="Sharon I."/>
            <person name="Castelle C.J."/>
            <person name="Probst A.J."/>
            <person name="Thomas B.C."/>
            <person name="Singh A."/>
            <person name="Wilkins M.J."/>
            <person name="Karaoz U."/>
            <person name="Brodie E.L."/>
            <person name="Williams K.H."/>
            <person name="Hubbard S.S."/>
            <person name="Banfield J.F."/>
        </authorList>
    </citation>
    <scope>NUCLEOTIDE SEQUENCE [LARGE SCALE GENOMIC DNA]</scope>
</reference>
<dbReference type="Proteomes" id="UP000179003">
    <property type="component" value="Unassembled WGS sequence"/>
</dbReference>
<dbReference type="PANTHER" id="PTHR32432:SF3">
    <property type="entry name" value="ETHANOLAMINE UTILIZATION PROTEIN EUTJ"/>
    <property type="match status" value="1"/>
</dbReference>
<accession>A0A1F5EJC7</accession>
<dbReference type="PANTHER" id="PTHR32432">
    <property type="entry name" value="CELL DIVISION PROTEIN FTSA-RELATED"/>
    <property type="match status" value="1"/>
</dbReference>
<name>A0A1F5EJC7_9BACT</name>
<evidence type="ECO:0008006" key="3">
    <source>
        <dbReference type="Google" id="ProtNLM"/>
    </source>
</evidence>
<dbReference type="EMBL" id="MFAE01000006">
    <property type="protein sequence ID" value="OGD67306.1"/>
    <property type="molecule type" value="Genomic_DNA"/>
</dbReference>
<evidence type="ECO:0000313" key="1">
    <source>
        <dbReference type="EMBL" id="OGD67306.1"/>
    </source>
</evidence>
<dbReference type="CDD" id="cd24049">
    <property type="entry name" value="ASKHA_NBD_PilM"/>
    <property type="match status" value="1"/>
</dbReference>
<dbReference type="Gene3D" id="3.30.420.40">
    <property type="match status" value="2"/>
</dbReference>
<evidence type="ECO:0000313" key="2">
    <source>
        <dbReference type="Proteomes" id="UP000179003"/>
    </source>
</evidence>
<dbReference type="AlphaFoldDB" id="A0A1F5EJC7"/>
<dbReference type="InterPro" id="IPR005883">
    <property type="entry name" value="PilM"/>
</dbReference>
<proteinExistence type="predicted"/>
<dbReference type="InterPro" id="IPR050696">
    <property type="entry name" value="FtsA/MreB"/>
</dbReference>